<comment type="caution">
    <text evidence="2">The sequence shown here is derived from an EMBL/GenBank/DDBJ whole genome shotgun (WGS) entry which is preliminary data.</text>
</comment>
<proteinExistence type="predicted"/>
<evidence type="ECO:0000256" key="1">
    <source>
        <dbReference type="SAM" id="SignalP"/>
    </source>
</evidence>
<dbReference type="EMBL" id="JBHTGL010000008">
    <property type="protein sequence ID" value="MFD0626686.1"/>
    <property type="molecule type" value="Genomic_DNA"/>
</dbReference>
<evidence type="ECO:0008006" key="4">
    <source>
        <dbReference type="Google" id="ProtNLM"/>
    </source>
</evidence>
<organism evidence="2 3">
    <name type="scientific">Streptomyces sanglieri</name>
    <dbReference type="NCBI Taxonomy" id="193460"/>
    <lineage>
        <taxon>Bacteria</taxon>
        <taxon>Bacillati</taxon>
        <taxon>Actinomycetota</taxon>
        <taxon>Actinomycetes</taxon>
        <taxon>Kitasatosporales</taxon>
        <taxon>Streptomycetaceae</taxon>
        <taxon>Streptomyces</taxon>
    </lineage>
</organism>
<dbReference type="Proteomes" id="UP001596915">
    <property type="component" value="Unassembled WGS sequence"/>
</dbReference>
<feature type="signal peptide" evidence="1">
    <location>
        <begin position="1"/>
        <end position="26"/>
    </location>
</feature>
<keyword evidence="3" id="KW-1185">Reference proteome</keyword>
<evidence type="ECO:0000313" key="3">
    <source>
        <dbReference type="Proteomes" id="UP001596915"/>
    </source>
</evidence>
<name>A0ABW2X2B1_9ACTN</name>
<feature type="chain" id="PRO_5046911778" description="Secreted protein" evidence="1">
    <location>
        <begin position="27"/>
        <end position="177"/>
    </location>
</feature>
<gene>
    <name evidence="2" type="ORF">ACFQ2K_32310</name>
</gene>
<accession>A0ABW2X2B1</accession>
<evidence type="ECO:0000313" key="2">
    <source>
        <dbReference type="EMBL" id="MFD0626686.1"/>
    </source>
</evidence>
<reference evidence="3" key="1">
    <citation type="journal article" date="2019" name="Int. J. Syst. Evol. Microbiol.">
        <title>The Global Catalogue of Microorganisms (GCM) 10K type strain sequencing project: providing services to taxonomists for standard genome sequencing and annotation.</title>
        <authorList>
            <consortium name="The Broad Institute Genomics Platform"/>
            <consortium name="The Broad Institute Genome Sequencing Center for Infectious Disease"/>
            <person name="Wu L."/>
            <person name="Ma J."/>
        </authorList>
    </citation>
    <scope>NUCLEOTIDE SEQUENCE [LARGE SCALE GENOMIC DNA]</scope>
    <source>
        <strain evidence="3">JCM 12607</strain>
    </source>
</reference>
<protein>
    <recommendedName>
        <fullName evidence="4">Secreted protein</fullName>
    </recommendedName>
</protein>
<keyword evidence="1" id="KW-0732">Signal</keyword>
<sequence length="177" mass="18877">MNTTSRTISGIVAATALLGGAMVATAGPAAAASYHCTTSKHSVDNPAYGGVYADNFDFSVQLCAKRSSGNIYTYAKISWDGPAWFVDGPSEFDAARFHLQTKKSVSGPDKVVKWANYTGNKTRLEHGDYKGNGSYTTGVLKYAAGSGRYLADGFLQLDWDKDGKGYRNTTFSASPTV</sequence>